<evidence type="ECO:0000313" key="2">
    <source>
        <dbReference type="Proteomes" id="UP001153334"/>
    </source>
</evidence>
<gene>
    <name evidence="1" type="ORF">ONZ43_g4226</name>
</gene>
<organism evidence="1 2">
    <name type="scientific">Nemania bipapillata</name>
    <dbReference type="NCBI Taxonomy" id="110536"/>
    <lineage>
        <taxon>Eukaryota</taxon>
        <taxon>Fungi</taxon>
        <taxon>Dikarya</taxon>
        <taxon>Ascomycota</taxon>
        <taxon>Pezizomycotina</taxon>
        <taxon>Sordariomycetes</taxon>
        <taxon>Xylariomycetidae</taxon>
        <taxon>Xylariales</taxon>
        <taxon>Xylariaceae</taxon>
        <taxon>Nemania</taxon>
    </lineage>
</organism>
<comment type="caution">
    <text evidence="1">The sequence shown here is derived from an EMBL/GenBank/DDBJ whole genome shotgun (WGS) entry which is preliminary data.</text>
</comment>
<evidence type="ECO:0000313" key="1">
    <source>
        <dbReference type="EMBL" id="KAJ8117362.1"/>
    </source>
</evidence>
<sequence length="274" mass="31984">MFLPVTSLFSRSRIERVNRETLDARIESRARTQNLDHFEQMLPASAPVPTKRERAHLQVLVSQFFLGAYEPIASQFQCAIMFSLLEPQTLRVLVEEIRSTFASYDDIKPDSLASLAYLNAVLMETLRLTVNAANGPARSSPGSEVDGNYITKGITVQYAHFAFTRSSRYFHDPHNYRPQRWLPMGHAQWEPAFRGDATDFFFPFGHGPRACIGQAQAWRQMRLFIAKVLWEFNVEMLPGQDFNFERDFRLYAMWEKPKFWVRFHRVPLREDRKI</sequence>
<proteinExistence type="predicted"/>
<protein>
    <submittedName>
        <fullName evidence="1">Uncharacterized protein</fullName>
    </submittedName>
</protein>
<name>A0ACC2IQG3_9PEZI</name>
<keyword evidence="2" id="KW-1185">Reference proteome</keyword>
<accession>A0ACC2IQG3</accession>
<reference evidence="1" key="1">
    <citation type="submission" date="2022-11" db="EMBL/GenBank/DDBJ databases">
        <title>Genome Sequence of Nemania bipapillata.</title>
        <authorList>
            <person name="Buettner E."/>
        </authorList>
    </citation>
    <scope>NUCLEOTIDE SEQUENCE</scope>
    <source>
        <strain evidence="1">CP14</strain>
    </source>
</reference>
<dbReference type="Proteomes" id="UP001153334">
    <property type="component" value="Unassembled WGS sequence"/>
</dbReference>
<dbReference type="EMBL" id="JAPESX010001104">
    <property type="protein sequence ID" value="KAJ8117362.1"/>
    <property type="molecule type" value="Genomic_DNA"/>
</dbReference>